<dbReference type="GO" id="GO:0016301">
    <property type="term" value="F:kinase activity"/>
    <property type="evidence" value="ECO:0007669"/>
    <property type="project" value="UniProtKB-KW"/>
</dbReference>
<dbReference type="AlphaFoldDB" id="A0A1D1Z3H3"/>
<accession>A0A1D1Z3H3</accession>
<proteinExistence type="predicted"/>
<dbReference type="EMBL" id="GDJX01006461">
    <property type="protein sequence ID" value="JAT61475.1"/>
    <property type="molecule type" value="Transcribed_RNA"/>
</dbReference>
<dbReference type="Gene3D" id="3.30.200.20">
    <property type="entry name" value="Phosphorylase Kinase, domain 1"/>
    <property type="match status" value="1"/>
</dbReference>
<keyword evidence="2" id="KW-0418">Kinase</keyword>
<evidence type="ECO:0000256" key="1">
    <source>
        <dbReference type="SAM" id="MobiDB-lite"/>
    </source>
</evidence>
<reference evidence="2" key="1">
    <citation type="submission" date="2015-07" db="EMBL/GenBank/DDBJ databases">
        <title>Transcriptome Assembly of Anthurium amnicola.</title>
        <authorList>
            <person name="Suzuki J."/>
        </authorList>
    </citation>
    <scope>NUCLEOTIDE SEQUENCE</scope>
</reference>
<dbReference type="SUPFAM" id="SSF56112">
    <property type="entry name" value="Protein kinase-like (PK-like)"/>
    <property type="match status" value="1"/>
</dbReference>
<evidence type="ECO:0000313" key="2">
    <source>
        <dbReference type="EMBL" id="JAT61475.1"/>
    </source>
</evidence>
<feature type="non-terminal residue" evidence="2">
    <location>
        <position position="125"/>
    </location>
</feature>
<keyword evidence="2" id="KW-0808">Transferase</keyword>
<dbReference type="InterPro" id="IPR011009">
    <property type="entry name" value="Kinase-like_dom_sf"/>
</dbReference>
<feature type="region of interest" description="Disordered" evidence="1">
    <location>
        <begin position="1"/>
        <end position="85"/>
    </location>
</feature>
<gene>
    <name evidence="2" type="primary">CPK5</name>
    <name evidence="2" type="ORF">g.58678</name>
</gene>
<name>A0A1D1Z3H3_9ARAE</name>
<sequence>MGNSCRGSFAGKHFPSHSEPTTERSSLSRRRRHPSDDRSGCRAADTGGDNHHPPPKQAIPGQKPDRSPSSLASPTMWRGADQQNSYVLGHRTPNIRDLYVLGRKLGQGQFGTTFLCTEIATGAEY</sequence>
<organism evidence="2">
    <name type="scientific">Anthurium amnicola</name>
    <dbReference type="NCBI Taxonomy" id="1678845"/>
    <lineage>
        <taxon>Eukaryota</taxon>
        <taxon>Viridiplantae</taxon>
        <taxon>Streptophyta</taxon>
        <taxon>Embryophyta</taxon>
        <taxon>Tracheophyta</taxon>
        <taxon>Spermatophyta</taxon>
        <taxon>Magnoliopsida</taxon>
        <taxon>Liliopsida</taxon>
        <taxon>Araceae</taxon>
        <taxon>Pothoideae</taxon>
        <taxon>Potheae</taxon>
        <taxon>Anthurium</taxon>
    </lineage>
</organism>
<protein>
    <submittedName>
        <fullName evidence="2">Calcium-dependent protein kinase 5</fullName>
    </submittedName>
</protein>